<dbReference type="InterPro" id="IPR014756">
    <property type="entry name" value="Ig_E-set"/>
</dbReference>
<dbReference type="PANTHER" id="PTHR22298">
    <property type="entry name" value="ENDO-1,4-BETA-GLUCANASE"/>
    <property type="match status" value="1"/>
</dbReference>
<dbReference type="OrthoDB" id="9758662at2"/>
<dbReference type="InterPro" id="IPR013783">
    <property type="entry name" value="Ig-like_fold"/>
</dbReference>
<evidence type="ECO:0000256" key="6">
    <source>
        <dbReference type="ARBA" id="ARBA00023326"/>
    </source>
</evidence>
<dbReference type="Gene3D" id="2.60.120.260">
    <property type="entry name" value="Galactose-binding domain-like"/>
    <property type="match status" value="1"/>
</dbReference>
<accession>A0A1G9U7K6</accession>
<feature type="domain" description="Cellulase Ig-like" evidence="11">
    <location>
        <begin position="224"/>
        <end position="298"/>
    </location>
</feature>
<dbReference type="EC" id="3.2.1.4" evidence="8"/>
<evidence type="ECO:0000256" key="4">
    <source>
        <dbReference type="ARBA" id="ARBA00023277"/>
    </source>
</evidence>
<dbReference type="InterPro" id="IPR008928">
    <property type="entry name" value="6-hairpin_glycosidase_sf"/>
</dbReference>
<organism evidence="12 13">
    <name type="scientific">Acetanaerobacterium elongatum</name>
    <dbReference type="NCBI Taxonomy" id="258515"/>
    <lineage>
        <taxon>Bacteria</taxon>
        <taxon>Bacillati</taxon>
        <taxon>Bacillota</taxon>
        <taxon>Clostridia</taxon>
        <taxon>Eubacteriales</taxon>
        <taxon>Oscillospiraceae</taxon>
        <taxon>Acetanaerobacterium</taxon>
    </lineage>
</organism>
<dbReference type="GO" id="GO:0008810">
    <property type="term" value="F:cellulase activity"/>
    <property type="evidence" value="ECO:0007669"/>
    <property type="project" value="UniProtKB-EC"/>
</dbReference>
<dbReference type="InterPro" id="IPR004197">
    <property type="entry name" value="Cellulase_Ig-like"/>
</dbReference>
<dbReference type="Proteomes" id="UP000199182">
    <property type="component" value="Unassembled WGS sequence"/>
</dbReference>
<dbReference type="Pfam" id="PF00759">
    <property type="entry name" value="Glyco_hydro_9"/>
    <property type="match status" value="1"/>
</dbReference>
<evidence type="ECO:0000256" key="1">
    <source>
        <dbReference type="ARBA" id="ARBA00007072"/>
    </source>
</evidence>
<protein>
    <recommendedName>
        <fullName evidence="8">Endoglucanase</fullName>
        <ecNumber evidence="8">3.2.1.4</ecNumber>
    </recommendedName>
</protein>
<keyword evidence="4 7" id="KW-0119">Carbohydrate metabolism</keyword>
<dbReference type="InterPro" id="IPR018221">
    <property type="entry name" value="Glyco_hydro_9_His_AS"/>
</dbReference>
<dbReference type="InterPro" id="IPR008979">
    <property type="entry name" value="Galactose-bd-like_sf"/>
</dbReference>
<gene>
    <name evidence="12" type="ORF">SAMN05192585_101102</name>
</gene>
<keyword evidence="3 8" id="KW-0136">Cellulose degradation</keyword>
<dbReference type="InterPro" id="IPR003305">
    <property type="entry name" value="CenC_carb-bd"/>
</dbReference>
<dbReference type="STRING" id="258515.SAMN05192585_101102"/>
<evidence type="ECO:0000256" key="3">
    <source>
        <dbReference type="ARBA" id="ARBA00023001"/>
    </source>
</evidence>
<dbReference type="PROSITE" id="PS00592">
    <property type="entry name" value="GH9_2"/>
    <property type="match status" value="1"/>
</dbReference>
<keyword evidence="13" id="KW-1185">Reference proteome</keyword>
<keyword evidence="2 7" id="KW-0378">Hydrolase</keyword>
<reference evidence="12 13" key="1">
    <citation type="submission" date="2016-10" db="EMBL/GenBank/DDBJ databases">
        <authorList>
            <person name="de Groot N.N."/>
        </authorList>
    </citation>
    <scope>NUCLEOTIDE SEQUENCE [LARGE SCALE GENOMIC DNA]</scope>
    <source>
        <strain evidence="12 13">CGMCC 1.5012</strain>
    </source>
</reference>
<evidence type="ECO:0000313" key="12">
    <source>
        <dbReference type="EMBL" id="SDM55813.1"/>
    </source>
</evidence>
<evidence type="ECO:0000256" key="2">
    <source>
        <dbReference type="ARBA" id="ARBA00022801"/>
    </source>
</evidence>
<dbReference type="Pfam" id="PF02018">
    <property type="entry name" value="CBM_4_9"/>
    <property type="match status" value="1"/>
</dbReference>
<keyword evidence="5 7" id="KW-0326">Glycosidase</keyword>
<dbReference type="SUPFAM" id="SSF81296">
    <property type="entry name" value="E set domains"/>
    <property type="match status" value="1"/>
</dbReference>
<dbReference type="Gene3D" id="2.60.40.10">
    <property type="entry name" value="Immunoglobulins"/>
    <property type="match status" value="1"/>
</dbReference>
<dbReference type="RefSeq" id="WP_092637396.1">
    <property type="nucleotide sequence ID" value="NZ_FNID01000001.1"/>
</dbReference>
<dbReference type="EMBL" id="FNID01000001">
    <property type="protein sequence ID" value="SDM55813.1"/>
    <property type="molecule type" value="Genomic_DNA"/>
</dbReference>
<evidence type="ECO:0000313" key="13">
    <source>
        <dbReference type="Proteomes" id="UP000199182"/>
    </source>
</evidence>
<dbReference type="PROSITE" id="PS51257">
    <property type="entry name" value="PROKAR_LIPOPROTEIN"/>
    <property type="match status" value="1"/>
</dbReference>
<dbReference type="AlphaFoldDB" id="A0A1G9U7K6"/>
<dbReference type="Gene3D" id="1.50.10.10">
    <property type="match status" value="1"/>
</dbReference>
<dbReference type="SUPFAM" id="SSF48208">
    <property type="entry name" value="Six-hairpin glycosidases"/>
    <property type="match status" value="1"/>
</dbReference>
<dbReference type="CDD" id="cd02850">
    <property type="entry name" value="E_set_Cellulase_N"/>
    <property type="match status" value="1"/>
</dbReference>
<evidence type="ECO:0000259" key="9">
    <source>
        <dbReference type="Pfam" id="PF00759"/>
    </source>
</evidence>
<feature type="domain" description="CBM-cenC" evidence="10">
    <location>
        <begin position="59"/>
        <end position="183"/>
    </location>
</feature>
<dbReference type="SUPFAM" id="SSF49785">
    <property type="entry name" value="Galactose-binding domain-like"/>
    <property type="match status" value="1"/>
</dbReference>
<proteinExistence type="inferred from homology"/>
<comment type="similarity">
    <text evidence="1 7 8">Belongs to the glycosyl hydrolase 9 (cellulase E) family.</text>
</comment>
<evidence type="ECO:0000256" key="8">
    <source>
        <dbReference type="RuleBase" id="RU361166"/>
    </source>
</evidence>
<feature type="domain" description="Glycoside hydrolase family 9" evidence="9">
    <location>
        <begin position="311"/>
        <end position="737"/>
    </location>
</feature>
<dbReference type="InterPro" id="IPR001701">
    <property type="entry name" value="Glyco_hydro_9"/>
</dbReference>
<evidence type="ECO:0000256" key="5">
    <source>
        <dbReference type="ARBA" id="ARBA00023295"/>
    </source>
</evidence>
<evidence type="ECO:0000259" key="10">
    <source>
        <dbReference type="Pfam" id="PF02018"/>
    </source>
</evidence>
<comment type="catalytic activity">
    <reaction evidence="8">
        <text>Endohydrolysis of (1-&gt;4)-beta-D-glucosidic linkages in cellulose, lichenin and cereal beta-D-glucans.</text>
        <dbReference type="EC" id="3.2.1.4"/>
    </reaction>
</comment>
<keyword evidence="8" id="KW-0732">Signal</keyword>
<keyword evidence="6 7" id="KW-0624">Polysaccharide degradation</keyword>
<feature type="signal peptide" evidence="8">
    <location>
        <begin position="1"/>
        <end position="22"/>
    </location>
</feature>
<dbReference type="GO" id="GO:0030245">
    <property type="term" value="P:cellulose catabolic process"/>
    <property type="evidence" value="ECO:0007669"/>
    <property type="project" value="UniProtKB-KW"/>
</dbReference>
<feature type="active site" evidence="7">
    <location>
        <position position="672"/>
    </location>
</feature>
<sequence length="744" mass="80270">MKKLFSVLLVLTLLATSGCATAPVQKDVSSSLPVSSAVSSQETAVSSSSQPAEQAVADGNMIKNGDFGKLRDWFTYEMDGSSDSALADGELEVSIKSVGTVEHGVQIYQDIPAVDQGCKYSLSFDAHATAARTADIRIQMNGGDYKGYLDQEVTITTEKKHYDLELTMADPSDPAPRFAINLGKFEKDAELGAHKVYFDNISLKLVDSSGKTSSGVSKVKTMLINVNQLGYRANDKKVAVFSGEDTKFEVIDTKTNKSVFTGDITGAVENSTTGETNRYGDFSSITTSGTYLIKTAKLGESFPFTVDDKVYDTALKEALNMFYCQRCGTKLSGDKAGAWAHEACHTQAATIFGTDKKLDVSGGWHDAGDYGRYTVASAKAAADLMLAWQLNPASMANPAASSIPGVIDEVRYNLEWMLKMQDTASGGVYHKVTNAVFEKEVMPDKVTDALIVSPISSSATGDFAAVMAMASGIYKPYDAKFASKCLAAAEKAWKYVKANPQQYFKNPEGIVTGEYGDTNTADELYWAACELFKATGKAEYNDYVKEACKSAVPEGLGWQSVGTYGSYAYLTAEKADKDIANTIKAALVKSSDALLTRAKADGYGISIATDYVWGSNMLVANNAIQLLITDKLSPNSGYRETAENHLHYLLGRNSVSYCFVTGLGTQYPTNPHHRPSLATGKTIPGMLVGGPNSALEDPYAKAVLKDLPPAKCYADNSQSYSTNEVDIYWNSPLVFLLSYYAKAY</sequence>
<feature type="chain" id="PRO_5018376766" description="Endoglucanase" evidence="8">
    <location>
        <begin position="23"/>
        <end position="744"/>
    </location>
</feature>
<name>A0A1G9U7K6_9FIRM</name>
<evidence type="ECO:0000259" key="11">
    <source>
        <dbReference type="Pfam" id="PF02927"/>
    </source>
</evidence>
<evidence type="ECO:0000256" key="7">
    <source>
        <dbReference type="PROSITE-ProRule" id="PRU10059"/>
    </source>
</evidence>
<dbReference type="InterPro" id="IPR012341">
    <property type="entry name" value="6hp_glycosidase-like_sf"/>
</dbReference>
<dbReference type="Pfam" id="PF02927">
    <property type="entry name" value="CelD_N"/>
    <property type="match status" value="1"/>
</dbReference>